<evidence type="ECO:0000256" key="1">
    <source>
        <dbReference type="ARBA" id="ARBA00022553"/>
    </source>
</evidence>
<dbReference type="InterPro" id="IPR039420">
    <property type="entry name" value="WalR-like"/>
</dbReference>
<evidence type="ECO:0000256" key="7">
    <source>
        <dbReference type="PROSITE-ProRule" id="PRU01091"/>
    </source>
</evidence>
<keyword evidence="11" id="KW-1185">Reference proteome</keyword>
<proteinExistence type="predicted"/>
<evidence type="ECO:0000256" key="5">
    <source>
        <dbReference type="ARBA" id="ARBA00023163"/>
    </source>
</evidence>
<dbReference type="GO" id="GO:0032993">
    <property type="term" value="C:protein-DNA complex"/>
    <property type="evidence" value="ECO:0007669"/>
    <property type="project" value="TreeGrafter"/>
</dbReference>
<dbReference type="CDD" id="cd00383">
    <property type="entry name" value="trans_reg_C"/>
    <property type="match status" value="1"/>
</dbReference>
<feature type="DNA-binding region" description="OmpR/PhoB-type" evidence="7">
    <location>
        <begin position="124"/>
        <end position="223"/>
    </location>
</feature>
<dbReference type="Gene3D" id="1.10.10.10">
    <property type="entry name" value="Winged helix-like DNA-binding domain superfamily/Winged helix DNA-binding domain"/>
    <property type="match status" value="1"/>
</dbReference>
<feature type="modified residue" description="4-aspartylphosphate" evidence="6">
    <location>
        <position position="51"/>
    </location>
</feature>
<dbReference type="SMART" id="SM00862">
    <property type="entry name" value="Trans_reg_C"/>
    <property type="match status" value="1"/>
</dbReference>
<evidence type="ECO:0000259" key="8">
    <source>
        <dbReference type="PROSITE" id="PS50110"/>
    </source>
</evidence>
<evidence type="ECO:0000313" key="11">
    <source>
        <dbReference type="Proteomes" id="UP000031532"/>
    </source>
</evidence>
<gene>
    <name evidence="10" type="ORF">QH73_0017115</name>
</gene>
<reference evidence="10 11" key="1">
    <citation type="journal article" date="2015" name="Genome Announc.">
        <title>Draft Genome Sequence of the Terrestrial Cyanobacterium Scytonema millei VB511283, Isolated from Eastern India.</title>
        <authorList>
            <person name="Sen D."/>
            <person name="Chandrababunaidu M.M."/>
            <person name="Singh D."/>
            <person name="Sanghi N."/>
            <person name="Ghorai A."/>
            <person name="Mishra G.P."/>
            <person name="Madduluri M."/>
            <person name="Adhikary S.P."/>
            <person name="Tripathy S."/>
        </authorList>
    </citation>
    <scope>NUCLEOTIDE SEQUENCE [LARGE SCALE GENOMIC DNA]</scope>
    <source>
        <strain evidence="10 11">VB511283</strain>
    </source>
</reference>
<evidence type="ECO:0000256" key="2">
    <source>
        <dbReference type="ARBA" id="ARBA00023012"/>
    </source>
</evidence>
<dbReference type="InterPro" id="IPR036388">
    <property type="entry name" value="WH-like_DNA-bd_sf"/>
</dbReference>
<dbReference type="Gene3D" id="3.40.50.2300">
    <property type="match status" value="1"/>
</dbReference>
<dbReference type="PANTHER" id="PTHR48111:SF15">
    <property type="entry name" value="OMPR SUBFAMILY"/>
    <property type="match status" value="1"/>
</dbReference>
<evidence type="ECO:0000256" key="6">
    <source>
        <dbReference type="PROSITE-ProRule" id="PRU00169"/>
    </source>
</evidence>
<dbReference type="OrthoDB" id="483651at2"/>
<keyword evidence="1 6" id="KW-0597">Phosphoprotein</keyword>
<organism evidence="10 11">
    <name type="scientific">Scytonema millei VB511283</name>
    <dbReference type="NCBI Taxonomy" id="1245923"/>
    <lineage>
        <taxon>Bacteria</taxon>
        <taxon>Bacillati</taxon>
        <taxon>Cyanobacteriota</taxon>
        <taxon>Cyanophyceae</taxon>
        <taxon>Nostocales</taxon>
        <taxon>Scytonemataceae</taxon>
        <taxon>Scytonema</taxon>
    </lineage>
</organism>
<dbReference type="InterPro" id="IPR001867">
    <property type="entry name" value="OmpR/PhoB-type_DNA-bd"/>
</dbReference>
<name>A0A9X5I5S7_9CYAN</name>
<dbReference type="GO" id="GO:0006355">
    <property type="term" value="P:regulation of DNA-templated transcription"/>
    <property type="evidence" value="ECO:0007669"/>
    <property type="project" value="InterPro"/>
</dbReference>
<dbReference type="GO" id="GO:0005829">
    <property type="term" value="C:cytosol"/>
    <property type="evidence" value="ECO:0007669"/>
    <property type="project" value="TreeGrafter"/>
</dbReference>
<dbReference type="Gene3D" id="6.10.250.690">
    <property type="match status" value="1"/>
</dbReference>
<dbReference type="SMART" id="SM00448">
    <property type="entry name" value="REC"/>
    <property type="match status" value="1"/>
</dbReference>
<dbReference type="AlphaFoldDB" id="A0A9X5I5S7"/>
<dbReference type="Pfam" id="PF00072">
    <property type="entry name" value="Response_reg"/>
    <property type="match status" value="1"/>
</dbReference>
<dbReference type="PROSITE" id="PS50110">
    <property type="entry name" value="RESPONSE_REGULATORY"/>
    <property type="match status" value="1"/>
</dbReference>
<dbReference type="Proteomes" id="UP000031532">
    <property type="component" value="Unassembled WGS sequence"/>
</dbReference>
<sequence length="225" mass="25438">MRILVVEDNELIAETLADVLQDQHYVVDIALDGEVGWQQAEAFDYDLILLDLMLPKLDGISLCKRLRSSGYGKPILMLTARDSSADKIVGLDSGADDYVIKPFDVNELAARIRALLRRDSPGRQPILSWGELKLDPSTLAVTYGSQAVNVTSKEYQMLELFLRNRQRIFSQAELLDRLWALEDSPNEEVVRAHIKRLRHKLTNVGVPKDAIQTVHGLGYRLKERS</sequence>
<dbReference type="InterPro" id="IPR001789">
    <property type="entry name" value="Sig_transdc_resp-reg_receiver"/>
</dbReference>
<feature type="domain" description="OmpR/PhoB-type" evidence="9">
    <location>
        <begin position="124"/>
        <end position="223"/>
    </location>
</feature>
<feature type="domain" description="Response regulatory" evidence="8">
    <location>
        <begin position="2"/>
        <end position="116"/>
    </location>
</feature>
<dbReference type="RefSeq" id="WP_039716990.1">
    <property type="nucleotide sequence ID" value="NZ_JTJC03000004.1"/>
</dbReference>
<comment type="caution">
    <text evidence="10">The sequence shown here is derived from an EMBL/GenBank/DDBJ whole genome shotgun (WGS) entry which is preliminary data.</text>
</comment>
<dbReference type="PROSITE" id="PS51755">
    <property type="entry name" value="OMPR_PHOB"/>
    <property type="match status" value="1"/>
</dbReference>
<keyword evidence="2" id="KW-0902">Two-component regulatory system</keyword>
<evidence type="ECO:0000259" key="9">
    <source>
        <dbReference type="PROSITE" id="PS51755"/>
    </source>
</evidence>
<dbReference type="InterPro" id="IPR011006">
    <property type="entry name" value="CheY-like_superfamily"/>
</dbReference>
<keyword evidence="3" id="KW-0805">Transcription regulation</keyword>
<evidence type="ECO:0000256" key="3">
    <source>
        <dbReference type="ARBA" id="ARBA00023015"/>
    </source>
</evidence>
<accession>A0A9X5I5S7</accession>
<dbReference type="FunFam" id="3.40.50.2300:FF:000002">
    <property type="entry name" value="DNA-binding response regulator PhoP"/>
    <property type="match status" value="1"/>
</dbReference>
<dbReference type="Pfam" id="PF00486">
    <property type="entry name" value="Trans_reg_C"/>
    <property type="match status" value="1"/>
</dbReference>
<dbReference type="EMBL" id="JTJC03000004">
    <property type="protein sequence ID" value="NHC36345.1"/>
    <property type="molecule type" value="Genomic_DNA"/>
</dbReference>
<dbReference type="GO" id="GO:0000156">
    <property type="term" value="F:phosphorelay response regulator activity"/>
    <property type="evidence" value="ECO:0007669"/>
    <property type="project" value="TreeGrafter"/>
</dbReference>
<dbReference type="SUPFAM" id="SSF52172">
    <property type="entry name" value="CheY-like"/>
    <property type="match status" value="1"/>
</dbReference>
<keyword evidence="5" id="KW-0804">Transcription</keyword>
<keyword evidence="4 7" id="KW-0238">DNA-binding</keyword>
<evidence type="ECO:0000313" key="10">
    <source>
        <dbReference type="EMBL" id="NHC36345.1"/>
    </source>
</evidence>
<evidence type="ECO:0000256" key="4">
    <source>
        <dbReference type="ARBA" id="ARBA00023125"/>
    </source>
</evidence>
<protein>
    <submittedName>
        <fullName evidence="10">Response regulator transcription factor</fullName>
    </submittedName>
</protein>
<dbReference type="CDD" id="cd19935">
    <property type="entry name" value="REC_OmpR_CusR-like"/>
    <property type="match status" value="1"/>
</dbReference>
<dbReference type="GO" id="GO:0000976">
    <property type="term" value="F:transcription cis-regulatory region binding"/>
    <property type="evidence" value="ECO:0007669"/>
    <property type="project" value="TreeGrafter"/>
</dbReference>
<dbReference type="PANTHER" id="PTHR48111">
    <property type="entry name" value="REGULATOR OF RPOS"/>
    <property type="match status" value="1"/>
</dbReference>